<evidence type="ECO:0000256" key="8">
    <source>
        <dbReference type="ARBA" id="ARBA00047899"/>
    </source>
</evidence>
<evidence type="ECO:0000256" key="4">
    <source>
        <dbReference type="ARBA" id="ARBA00013948"/>
    </source>
</evidence>
<comment type="subunit">
    <text evidence="2">Component of the EKC/KEOPS complex composed of at least BUD32, CGI121, GON7, KAE1 and PCC1; the whole complex dimerizes.</text>
</comment>
<dbReference type="Gene3D" id="1.10.510.10">
    <property type="entry name" value="Transferase(Phosphotransferase) domain 1"/>
    <property type="match status" value="1"/>
</dbReference>
<comment type="caution">
    <text evidence="11">The sequence shown here is derived from an EMBL/GenBank/DDBJ whole genome shotgun (WGS) entry which is preliminary data.</text>
</comment>
<dbReference type="PROSITE" id="PS50011">
    <property type="entry name" value="PROTEIN_KINASE_DOM"/>
    <property type="match status" value="1"/>
</dbReference>
<dbReference type="Pfam" id="PF17667">
    <property type="entry name" value="Pkinase_fungal"/>
    <property type="match status" value="1"/>
</dbReference>
<dbReference type="SUPFAM" id="SSF56112">
    <property type="entry name" value="Protein kinase-like (PK-like)"/>
    <property type="match status" value="1"/>
</dbReference>
<proteinExistence type="predicted"/>
<gene>
    <name evidence="11" type="ORF">HOO65_030041</name>
</gene>
<evidence type="ECO:0000256" key="6">
    <source>
        <dbReference type="ARBA" id="ARBA00030980"/>
    </source>
</evidence>
<dbReference type="RefSeq" id="XP_070859720.1">
    <property type="nucleotide sequence ID" value="XM_071001973.1"/>
</dbReference>
<keyword evidence="11" id="KW-0808">Transferase</keyword>
<comment type="catalytic activity">
    <reaction evidence="9">
        <text>L-seryl-[protein] + ATP = O-phospho-L-seryl-[protein] + ADP + H(+)</text>
        <dbReference type="Rhea" id="RHEA:17989"/>
        <dbReference type="Rhea" id="RHEA-COMP:9863"/>
        <dbReference type="Rhea" id="RHEA-COMP:11604"/>
        <dbReference type="ChEBI" id="CHEBI:15378"/>
        <dbReference type="ChEBI" id="CHEBI:29999"/>
        <dbReference type="ChEBI" id="CHEBI:30616"/>
        <dbReference type="ChEBI" id="CHEBI:83421"/>
        <dbReference type="ChEBI" id="CHEBI:456216"/>
        <dbReference type="EC" id="2.7.11.1"/>
    </reaction>
</comment>
<organism evidence="11 12">
    <name type="scientific">Ceratocystis lukuohia</name>
    <dbReference type="NCBI Taxonomy" id="2019550"/>
    <lineage>
        <taxon>Eukaryota</taxon>
        <taxon>Fungi</taxon>
        <taxon>Dikarya</taxon>
        <taxon>Ascomycota</taxon>
        <taxon>Pezizomycotina</taxon>
        <taxon>Sordariomycetes</taxon>
        <taxon>Hypocreomycetidae</taxon>
        <taxon>Microascales</taxon>
        <taxon>Ceratocystidaceae</taxon>
        <taxon>Ceratocystis</taxon>
    </lineage>
</organism>
<evidence type="ECO:0000256" key="2">
    <source>
        <dbReference type="ARBA" id="ARBA00011534"/>
    </source>
</evidence>
<dbReference type="Proteomes" id="UP001610728">
    <property type="component" value="Unassembled WGS sequence"/>
</dbReference>
<evidence type="ECO:0000256" key="7">
    <source>
        <dbReference type="ARBA" id="ARBA00033194"/>
    </source>
</evidence>
<comment type="catalytic activity">
    <reaction evidence="8">
        <text>L-threonyl-[protein] + ATP = O-phospho-L-threonyl-[protein] + ADP + H(+)</text>
        <dbReference type="Rhea" id="RHEA:46608"/>
        <dbReference type="Rhea" id="RHEA-COMP:11060"/>
        <dbReference type="Rhea" id="RHEA-COMP:11605"/>
        <dbReference type="ChEBI" id="CHEBI:15378"/>
        <dbReference type="ChEBI" id="CHEBI:30013"/>
        <dbReference type="ChEBI" id="CHEBI:30616"/>
        <dbReference type="ChEBI" id="CHEBI:61977"/>
        <dbReference type="ChEBI" id="CHEBI:456216"/>
        <dbReference type="EC" id="2.7.11.1"/>
    </reaction>
</comment>
<keyword evidence="12" id="KW-1185">Reference proteome</keyword>
<dbReference type="PROSITE" id="PS00109">
    <property type="entry name" value="PROTEIN_KINASE_TYR"/>
    <property type="match status" value="1"/>
</dbReference>
<dbReference type="PANTHER" id="PTHR38248:SF2">
    <property type="entry name" value="FUNK1 11"/>
    <property type="match status" value="1"/>
</dbReference>
<dbReference type="InterPro" id="IPR040976">
    <property type="entry name" value="Pkinase_fungal"/>
</dbReference>
<accession>A0ABR4MJU4</accession>
<keyword evidence="11" id="KW-0418">Kinase</keyword>
<dbReference type="InterPro" id="IPR011009">
    <property type="entry name" value="Kinase-like_dom_sf"/>
</dbReference>
<protein>
    <recommendedName>
        <fullName evidence="5">EKC/KEOPS complex subunit BUD32</fullName>
        <ecNumber evidence="3">2.7.11.1</ecNumber>
    </recommendedName>
    <alternativeName>
        <fullName evidence="6 7">Atypical Serine/threonine protein kinase BUD32</fullName>
    </alternativeName>
    <alternativeName>
        <fullName evidence="4">EKC/KEOPS complex subunit bud32</fullName>
    </alternativeName>
</protein>
<dbReference type="InterPro" id="IPR008266">
    <property type="entry name" value="Tyr_kinase_AS"/>
</dbReference>
<evidence type="ECO:0000256" key="3">
    <source>
        <dbReference type="ARBA" id="ARBA00012513"/>
    </source>
</evidence>
<name>A0ABR4MJU4_9PEZI</name>
<evidence type="ECO:0000256" key="1">
    <source>
        <dbReference type="ARBA" id="ARBA00003747"/>
    </source>
</evidence>
<dbReference type="GO" id="GO:0016301">
    <property type="term" value="F:kinase activity"/>
    <property type="evidence" value="ECO:0007669"/>
    <property type="project" value="UniProtKB-KW"/>
</dbReference>
<sequence length="707" mass="81095">MALTEEQIKIISENPFENRLDHLREILRVNVENPQNEDITDLLVTLFVFPAVTSLPSPDGNGNVAGKLLSIYQNVRRGAVRLDAFRPLVRHVVDKSADTDIWEAVFNIIKNLGIFTPIPASIASTSRGTFEEIKNCTFRNVGGFWEKFFDPQRWRREQEAMLEGVLAAHDGKKWTTFPKVRDEKLVWDWLRSLEERFLDHAPYRFHTTKTANQFQEQKGQMDLFLQRPAAEGSDTLWYKNVLVVGQQKKSYHPSRFEVDFLRLTRHVQGVFTDQPTRRFVHAFTLYAFKMELWIFDRSGAYSSGTFDIYDELDKFARALVGYATMDDDIMGLDTFMERRDGHRYVTLDDASGKETRLCLDKLMIRQKAIVCRGTTCYKTQDSYVAKFSWASDRQKLEVEQLKRAEAMGVEGVARVVAHGQITTIAEMREGLRFSAAHPFPSEDVYFHDSLSTMSMPTKRKSSADHTSICTHLGEDLWENRIYSCLVVSPAGRVISDFRTIKELLESERDAIKAHRSLYVTGKILHRDISPNNIIITNPETANGFKGMLIDLDLAKVLDSEPSGARHRTGTIQFMAVEVLRKKDHTYRHDLESFFYVLLWMCARQAWSNGFAGNQNPPRYSELRKWDIGRFEDIAGIKRGQMAVDGLEDIMEEFPVALDVVKPVCLKIRKILFPFDKDMRMNIGTPIGDPDQLYNPIIAALSEAISKL</sequence>
<reference evidence="11 12" key="1">
    <citation type="submission" date="2020-05" db="EMBL/GenBank/DDBJ databases">
        <title>Ceratocystis lukuohia genome.</title>
        <authorList>
            <person name="Harrington T.C."/>
            <person name="Kim K."/>
            <person name="Mayers C.G."/>
        </authorList>
    </citation>
    <scope>NUCLEOTIDE SEQUENCE [LARGE SCALE GENOMIC DNA]</scope>
    <source>
        <strain evidence="11 12">C4212</strain>
    </source>
</reference>
<evidence type="ECO:0000256" key="9">
    <source>
        <dbReference type="ARBA" id="ARBA00048679"/>
    </source>
</evidence>
<evidence type="ECO:0000313" key="11">
    <source>
        <dbReference type="EMBL" id="KAL2888540.1"/>
    </source>
</evidence>
<feature type="domain" description="Protein kinase" evidence="10">
    <location>
        <begin position="399"/>
        <end position="707"/>
    </location>
</feature>
<evidence type="ECO:0000313" key="12">
    <source>
        <dbReference type="Proteomes" id="UP001610728"/>
    </source>
</evidence>
<evidence type="ECO:0000259" key="10">
    <source>
        <dbReference type="PROSITE" id="PS50011"/>
    </source>
</evidence>
<dbReference type="EMBL" id="JABSNW010000003">
    <property type="protein sequence ID" value="KAL2888540.1"/>
    <property type="molecule type" value="Genomic_DNA"/>
</dbReference>
<dbReference type="PANTHER" id="PTHR38248">
    <property type="entry name" value="FUNK1 6"/>
    <property type="match status" value="1"/>
</dbReference>
<dbReference type="InterPro" id="IPR000719">
    <property type="entry name" value="Prot_kinase_dom"/>
</dbReference>
<dbReference type="GeneID" id="98116858"/>
<comment type="function">
    <text evidence="1">Component of the EKC/KEOPS complex that is required for the formation of a threonylcarbamoyl group on adenosine at position 37 (t(6)A37) in tRNAs that read codons beginning with adenine. The complex is probably involved in the transfer of the threonylcarbamoyl moiety of threonylcarbamoyl-AMP (TC-AMP) to the N6 group of A37. BUD32 has ATPase activity in the context of the EKC/KEOPS complex and likely plays a supporting role to the catalytic subunit KAE1. The EKC/KEOPS complex also promotes both telomere uncapping and telomere elongation. The complex is required for efficient recruitment of transcriptional coactivators.</text>
</comment>
<dbReference type="EC" id="2.7.11.1" evidence="3"/>
<evidence type="ECO:0000256" key="5">
    <source>
        <dbReference type="ARBA" id="ARBA00019973"/>
    </source>
</evidence>